<gene>
    <name evidence="2" type="ORF">SFRICE_013927</name>
</gene>
<feature type="signal peptide" evidence="1">
    <location>
        <begin position="1"/>
        <end position="19"/>
    </location>
</feature>
<dbReference type="EMBL" id="ODYU01012270">
    <property type="protein sequence ID" value="SOQ58485.1"/>
    <property type="molecule type" value="Genomic_DNA"/>
</dbReference>
<keyword evidence="1" id="KW-0732">Signal</keyword>
<sequence length="324" mass="36095">MINMEKVIVLLAFVAVVCGVQYDGLRAKFGWTDALADMEYFFKIPRTISDVEAEGWLRTERPKGPLPELRMYCPPGRGLCSLYDTAGFVAGIMLAFPADGLETALPPEKNLVKWSAPAVEGEPVGEYWTATQFFVSEESLKAGAGPQVENGATLQDGGVWVVGHDSRLMRIPSTEAELNSTTFKKQNCIPNMGTHYYYNMTRDLKCDDYFPWFAMTTQGDMVGTGFQMVGKMTKPKKARNWFDDLPNPKQGMSIALPHAPDCLLESVEKYGVISIHIYFVDEPWKIKCQVGDSIKAVPALDRILLNGYKYANKISDEVVKLFSG</sequence>
<feature type="chain" id="PRO_5013782935" evidence="1">
    <location>
        <begin position="20"/>
        <end position="324"/>
    </location>
</feature>
<name>A0A2H1WZI2_SPOFR</name>
<evidence type="ECO:0000313" key="2">
    <source>
        <dbReference type="EMBL" id="SOQ58485.1"/>
    </source>
</evidence>
<organism evidence="2">
    <name type="scientific">Spodoptera frugiperda</name>
    <name type="common">Fall armyworm</name>
    <dbReference type="NCBI Taxonomy" id="7108"/>
    <lineage>
        <taxon>Eukaryota</taxon>
        <taxon>Metazoa</taxon>
        <taxon>Ecdysozoa</taxon>
        <taxon>Arthropoda</taxon>
        <taxon>Hexapoda</taxon>
        <taxon>Insecta</taxon>
        <taxon>Pterygota</taxon>
        <taxon>Neoptera</taxon>
        <taxon>Endopterygota</taxon>
        <taxon>Lepidoptera</taxon>
        <taxon>Glossata</taxon>
        <taxon>Ditrysia</taxon>
        <taxon>Noctuoidea</taxon>
        <taxon>Noctuidae</taxon>
        <taxon>Amphipyrinae</taxon>
        <taxon>Spodoptera</taxon>
    </lineage>
</organism>
<reference evidence="2" key="1">
    <citation type="submission" date="2016-07" db="EMBL/GenBank/DDBJ databases">
        <authorList>
            <person name="Bretaudeau A."/>
        </authorList>
    </citation>
    <scope>NUCLEOTIDE SEQUENCE</scope>
    <source>
        <strain evidence="2">Rice</strain>
        <tissue evidence="2">Whole body</tissue>
    </source>
</reference>
<proteinExistence type="predicted"/>
<protein>
    <submittedName>
        <fullName evidence="2">SFRICE_013927</fullName>
    </submittedName>
</protein>
<accession>A0A2H1WZI2</accession>
<dbReference type="AlphaFoldDB" id="A0A2H1WZI2"/>
<evidence type="ECO:0000256" key="1">
    <source>
        <dbReference type="SAM" id="SignalP"/>
    </source>
</evidence>